<dbReference type="GeneID" id="88808536"/>
<gene>
    <name evidence="1" type="ORF">MEG1DRAFT_04171</name>
</gene>
<dbReference type="AlphaFoldDB" id="A0A081RRB5"/>
<dbReference type="RefSeq" id="WP_036841356.1">
    <property type="nucleotide sequence ID" value="NZ_CAWLUD010000097.1"/>
</dbReference>
<sequence>MWFDNAIHKEKIKFMFNNELSIDDVEFENFIYHDFSILRIQLRGKKLPVTVPKKWSENIYNSFGIILTFGNVSELHINGGKVGFECTPIIKSVREETILTIENKDFYLHCVAGFMTIDDITPYLDQRWIK</sequence>
<dbReference type="PATRIC" id="fig|1393735.3.peg.4275"/>
<proteinExistence type="predicted"/>
<organism evidence="1 2">
    <name type="scientific">Photorhabdus temperata subsp. temperata Meg1</name>
    <dbReference type="NCBI Taxonomy" id="1393735"/>
    <lineage>
        <taxon>Bacteria</taxon>
        <taxon>Pseudomonadati</taxon>
        <taxon>Pseudomonadota</taxon>
        <taxon>Gammaproteobacteria</taxon>
        <taxon>Enterobacterales</taxon>
        <taxon>Morganellaceae</taxon>
        <taxon>Photorhabdus</taxon>
    </lineage>
</organism>
<dbReference type="Proteomes" id="UP000028002">
    <property type="component" value="Unassembled WGS sequence"/>
</dbReference>
<dbReference type="EMBL" id="JGVH01000097">
    <property type="protein sequence ID" value="KER01218.1"/>
    <property type="molecule type" value="Genomic_DNA"/>
</dbReference>
<dbReference type="Pfam" id="PF15594">
    <property type="entry name" value="Imm50"/>
    <property type="match status" value="1"/>
</dbReference>
<comment type="caution">
    <text evidence="1">The sequence shown here is derived from an EMBL/GenBank/DDBJ whole genome shotgun (WGS) entry which is preliminary data.</text>
</comment>
<protein>
    <submittedName>
        <fullName evidence="1">Immunity protein 30</fullName>
    </submittedName>
</protein>
<evidence type="ECO:0000313" key="2">
    <source>
        <dbReference type="Proteomes" id="UP000028002"/>
    </source>
</evidence>
<evidence type="ECO:0000313" key="1">
    <source>
        <dbReference type="EMBL" id="KER01218.1"/>
    </source>
</evidence>
<dbReference type="InterPro" id="IPR028957">
    <property type="entry name" value="Imm50"/>
</dbReference>
<accession>A0A081RRB5</accession>
<name>A0A081RRB5_PHOTE</name>
<reference evidence="1 2" key="1">
    <citation type="submission" date="2014-03" db="EMBL/GenBank/DDBJ databases">
        <title>Draft Genome of Photorhabdus temperata Meg1.</title>
        <authorList>
            <person name="Hurst S.G.IV."/>
            <person name="Morris K."/>
            <person name="Thomas K."/>
            <person name="Tisa L.S."/>
        </authorList>
    </citation>
    <scope>NUCLEOTIDE SEQUENCE [LARGE SCALE GENOMIC DNA]</scope>
    <source>
        <strain evidence="1 2">Meg1</strain>
    </source>
</reference>